<sequence>MGVFSKYHRFREAGEEANINNVQRFGEPAVSLFTTTKVFTLHHHIDITNSREEVVYEANTKFPSIHDKTDITDAEGRFVAHIERKLLTLHQRHFITMGDGTKFEISNELFHLVKDIMNIEGLGWQIRGNIAGLNFELYDEHGEIIAVIGQKMFSIHDKYCIDIYRTEYQDTIVAVLVTLQHMIKDREAASVHSSAGGSSSSGN</sequence>
<evidence type="ECO:0000313" key="1">
    <source>
        <dbReference type="EMBL" id="QUC67861.1"/>
    </source>
</evidence>
<dbReference type="EMBL" id="CP068393">
    <property type="protein sequence ID" value="QUC67861.1"/>
    <property type="molecule type" value="Genomic_DNA"/>
</dbReference>
<gene>
    <name evidence="1" type="ORF">JYE49_03945</name>
</gene>
<keyword evidence="2" id="KW-1185">Reference proteome</keyword>
<organism evidence="1 2">
    <name type="scientific">Aristaeella hokkaidonensis</name>
    <dbReference type="NCBI Taxonomy" id="3046382"/>
    <lineage>
        <taxon>Bacteria</taxon>
        <taxon>Bacillati</taxon>
        <taxon>Bacillota</taxon>
        <taxon>Clostridia</taxon>
        <taxon>Eubacteriales</taxon>
        <taxon>Aristaeellaceae</taxon>
        <taxon>Aristaeella</taxon>
    </lineage>
</organism>
<evidence type="ECO:0000313" key="2">
    <source>
        <dbReference type="Proteomes" id="UP000682782"/>
    </source>
</evidence>
<protein>
    <submittedName>
        <fullName evidence="1">LURP-one-related family protein</fullName>
    </submittedName>
</protein>
<name>A0AC61N7G0_9FIRM</name>
<reference evidence="1" key="1">
    <citation type="submission" date="2021-01" db="EMBL/GenBank/DDBJ databases">
        <title>Complete genome sequence of Clostridiales bacterium R-7.</title>
        <authorList>
            <person name="Mahoney-Kurpe S.C."/>
            <person name="Palevich N."/>
            <person name="Koike S."/>
            <person name="Moon C.D."/>
            <person name="Attwood G.T."/>
        </authorList>
    </citation>
    <scope>NUCLEOTIDE SEQUENCE</scope>
    <source>
        <strain evidence="1">R-7</strain>
    </source>
</reference>
<proteinExistence type="predicted"/>
<accession>A0AC61N7G0</accession>
<dbReference type="Proteomes" id="UP000682782">
    <property type="component" value="Chromosome"/>
</dbReference>